<evidence type="ECO:0000313" key="4">
    <source>
        <dbReference type="EMBL" id="KMQ88524.1"/>
    </source>
</evidence>
<dbReference type="AlphaFoldDB" id="A0A0J7KE69"/>
<protein>
    <submittedName>
        <fullName evidence="4">Dna recombination protein</fullName>
    </submittedName>
</protein>
<evidence type="ECO:0000256" key="1">
    <source>
        <dbReference type="ARBA" id="ARBA00023054"/>
    </source>
</evidence>
<keyword evidence="1" id="KW-0175">Coiled coil</keyword>
<keyword evidence="5" id="KW-1185">Reference proteome</keyword>
<reference evidence="4 5" key="1">
    <citation type="submission" date="2015-04" db="EMBL/GenBank/DDBJ databases">
        <title>Lasius niger genome sequencing.</title>
        <authorList>
            <person name="Konorov E.A."/>
            <person name="Nikitin M.A."/>
            <person name="Kirill M.V."/>
            <person name="Chang P."/>
        </authorList>
    </citation>
    <scope>NUCLEOTIDE SEQUENCE [LARGE SCALE GENOMIC DNA]</scope>
    <source>
        <tissue evidence="4">Whole</tissue>
    </source>
</reference>
<dbReference type="Proteomes" id="UP000036403">
    <property type="component" value="Unassembled WGS sequence"/>
</dbReference>
<evidence type="ECO:0000256" key="2">
    <source>
        <dbReference type="ARBA" id="ARBA00023172"/>
    </source>
</evidence>
<sequence>MREANEAKLEQMRLTVDEKLQGTLEKRLGAAFSAMNENLDRVSSSVGEMRSIADNVGDLKKVLGNIKTRGIWGEGQLGAMLEEILTPDQFSKNVEICPGSKERVEFAVSLPGAGGSDLSKVWLPIDAKLPVEDYERLVDALEAGDIDAEKEAGRALERRVYECAKDIRDKYVHPPFSTDMGIMFLPTEGLFAEVVRRPGLIDRLQTEFRVIVAGPTTLMALLSSLRMGFRSLAVHQRSGEISKLLGGIKTEFGKFGNMLDKVEKKLQEAQNVLSKEGGTRFRVMKRALRGAEEISEGEAQGMLGGSDEEETGFTFNQDENSPPFLVGENV</sequence>
<dbReference type="InterPro" id="IPR003798">
    <property type="entry name" value="DNA_recombination_RmuC"/>
</dbReference>
<dbReference type="PANTHER" id="PTHR30563">
    <property type="entry name" value="DNA RECOMBINATION PROTEIN RMUC"/>
    <property type="match status" value="1"/>
</dbReference>
<organism evidence="4 5">
    <name type="scientific">Lasius niger</name>
    <name type="common">Black garden ant</name>
    <dbReference type="NCBI Taxonomy" id="67767"/>
    <lineage>
        <taxon>Eukaryota</taxon>
        <taxon>Metazoa</taxon>
        <taxon>Ecdysozoa</taxon>
        <taxon>Arthropoda</taxon>
        <taxon>Hexapoda</taxon>
        <taxon>Insecta</taxon>
        <taxon>Pterygota</taxon>
        <taxon>Neoptera</taxon>
        <taxon>Endopterygota</taxon>
        <taxon>Hymenoptera</taxon>
        <taxon>Apocrita</taxon>
        <taxon>Aculeata</taxon>
        <taxon>Formicoidea</taxon>
        <taxon>Formicidae</taxon>
        <taxon>Formicinae</taxon>
        <taxon>Lasius</taxon>
        <taxon>Lasius</taxon>
    </lineage>
</organism>
<dbReference type="PANTHER" id="PTHR30563:SF0">
    <property type="entry name" value="DNA RECOMBINATION PROTEIN RMUC"/>
    <property type="match status" value="1"/>
</dbReference>
<name>A0A0J7KE69_LASNI</name>
<comment type="caution">
    <text evidence="4">The sequence shown here is derived from an EMBL/GenBank/DDBJ whole genome shotgun (WGS) entry which is preliminary data.</text>
</comment>
<dbReference type="Pfam" id="PF02646">
    <property type="entry name" value="RmuC"/>
    <property type="match status" value="1"/>
</dbReference>
<feature type="region of interest" description="Disordered" evidence="3">
    <location>
        <begin position="295"/>
        <end position="330"/>
    </location>
</feature>
<evidence type="ECO:0000313" key="5">
    <source>
        <dbReference type="Proteomes" id="UP000036403"/>
    </source>
</evidence>
<proteinExistence type="predicted"/>
<dbReference type="PaxDb" id="67767-A0A0J7KE69"/>
<dbReference type="OrthoDB" id="8300215at2759"/>
<gene>
    <name evidence="4" type="ORF">RF55_11978</name>
</gene>
<evidence type="ECO:0000256" key="3">
    <source>
        <dbReference type="SAM" id="MobiDB-lite"/>
    </source>
</evidence>
<accession>A0A0J7KE69</accession>
<dbReference type="GO" id="GO:0006310">
    <property type="term" value="P:DNA recombination"/>
    <property type="evidence" value="ECO:0007669"/>
    <property type="project" value="UniProtKB-KW"/>
</dbReference>
<dbReference type="EMBL" id="LBMM01008928">
    <property type="protein sequence ID" value="KMQ88524.1"/>
    <property type="molecule type" value="Genomic_DNA"/>
</dbReference>
<keyword evidence="2" id="KW-0233">DNA recombination</keyword>